<dbReference type="AlphaFoldDB" id="F9G2F5"/>
<protein>
    <submittedName>
        <fullName evidence="1">Uncharacterized protein</fullName>
    </submittedName>
</protein>
<gene>
    <name evidence="1" type="ORF">FOXB_12837</name>
</gene>
<proteinExistence type="predicted"/>
<comment type="caution">
    <text evidence="1">The sequence shown here is derived from an EMBL/GenBank/DDBJ whole genome shotgun (WGS) entry which is preliminary data.</text>
</comment>
<name>F9G2F5_FUSOF</name>
<dbReference type="EMBL" id="AFQF01003245">
    <property type="protein sequence ID" value="EGU76648.1"/>
    <property type="molecule type" value="Genomic_DNA"/>
</dbReference>
<evidence type="ECO:0000313" key="1">
    <source>
        <dbReference type="EMBL" id="EGU76648.1"/>
    </source>
</evidence>
<organism evidence="1">
    <name type="scientific">Fusarium oxysporum (strain Fo5176)</name>
    <name type="common">Fusarium vascular wilt</name>
    <dbReference type="NCBI Taxonomy" id="660025"/>
    <lineage>
        <taxon>Eukaryota</taxon>
        <taxon>Fungi</taxon>
        <taxon>Dikarya</taxon>
        <taxon>Ascomycota</taxon>
        <taxon>Pezizomycotina</taxon>
        <taxon>Sordariomycetes</taxon>
        <taxon>Hypocreomycetidae</taxon>
        <taxon>Hypocreales</taxon>
        <taxon>Nectriaceae</taxon>
        <taxon>Fusarium</taxon>
        <taxon>Fusarium oxysporum species complex</taxon>
    </lineage>
</organism>
<reference evidence="1" key="1">
    <citation type="journal article" date="2012" name="Mol. Plant Microbe Interact.">
        <title>A highly conserved effector in Fusarium oxysporum is required for full virulence on Arabidopsis.</title>
        <authorList>
            <person name="Thatcher L.F."/>
            <person name="Gardiner D.M."/>
            <person name="Kazan K."/>
            <person name="Manners J."/>
        </authorList>
    </citation>
    <scope>NUCLEOTIDE SEQUENCE [LARGE SCALE GENOMIC DNA]</scope>
    <source>
        <strain evidence="1">Fo5176</strain>
    </source>
</reference>
<sequence length="28" mass="3193">MLLAPFCLNDPFWLCNLLSAHVTEQAMN</sequence>
<accession>F9G2F5</accession>